<evidence type="ECO:0008006" key="3">
    <source>
        <dbReference type="Google" id="ProtNLM"/>
    </source>
</evidence>
<dbReference type="Pfam" id="PF10294">
    <property type="entry name" value="Methyltransf_16"/>
    <property type="match status" value="1"/>
</dbReference>
<gene>
    <name evidence="1" type="ORF">PMAYCL1PPCAC_18141</name>
</gene>
<dbReference type="Proteomes" id="UP001328107">
    <property type="component" value="Unassembled WGS sequence"/>
</dbReference>
<protein>
    <recommendedName>
        <fullName evidence="3">Methyltransferase</fullName>
    </recommendedName>
</protein>
<dbReference type="InterPro" id="IPR029063">
    <property type="entry name" value="SAM-dependent_MTases_sf"/>
</dbReference>
<sequence>NSDVNGVVWDSALVAIYFLSRNTHLVKGKQILDLGSGTGAVSVVCGVLGGNVIATDLPDRLDLIRENTLLNREKIEGDVQIEGLDWNDGLGKGVSIDLLLVIDCVYYKASIEPLIKTMREVNANKILLAYEVRDLGETIEAQEMFMKRVEDAFILEEISKEQLDEFGCDEIKLCFLTPN</sequence>
<dbReference type="InterPro" id="IPR019410">
    <property type="entry name" value="Methyltransf_16"/>
</dbReference>
<feature type="non-terminal residue" evidence="1">
    <location>
        <position position="1"/>
    </location>
</feature>
<dbReference type="SUPFAM" id="SSF53335">
    <property type="entry name" value="S-adenosyl-L-methionine-dependent methyltransferases"/>
    <property type="match status" value="1"/>
</dbReference>
<name>A0AAN5CNV6_9BILA</name>
<reference evidence="2" key="1">
    <citation type="submission" date="2022-10" db="EMBL/GenBank/DDBJ databases">
        <title>Genome assembly of Pristionchus species.</title>
        <authorList>
            <person name="Yoshida K."/>
            <person name="Sommer R.J."/>
        </authorList>
    </citation>
    <scope>NUCLEOTIDE SEQUENCE [LARGE SCALE GENOMIC DNA]</scope>
    <source>
        <strain evidence="2">RS5460</strain>
    </source>
</reference>
<dbReference type="Gene3D" id="3.40.50.150">
    <property type="entry name" value="Vaccinia Virus protein VP39"/>
    <property type="match status" value="1"/>
</dbReference>
<dbReference type="PANTHER" id="PTHR14614">
    <property type="entry name" value="HEPATOCELLULAR CARCINOMA-ASSOCIATED ANTIGEN"/>
    <property type="match status" value="1"/>
</dbReference>
<organism evidence="1 2">
    <name type="scientific">Pristionchus mayeri</name>
    <dbReference type="NCBI Taxonomy" id="1317129"/>
    <lineage>
        <taxon>Eukaryota</taxon>
        <taxon>Metazoa</taxon>
        <taxon>Ecdysozoa</taxon>
        <taxon>Nematoda</taxon>
        <taxon>Chromadorea</taxon>
        <taxon>Rhabditida</taxon>
        <taxon>Rhabditina</taxon>
        <taxon>Diplogasteromorpha</taxon>
        <taxon>Diplogasteroidea</taxon>
        <taxon>Neodiplogasteridae</taxon>
        <taxon>Pristionchus</taxon>
    </lineage>
</organism>
<keyword evidence="2" id="KW-1185">Reference proteome</keyword>
<dbReference type="PANTHER" id="PTHR14614:SF132">
    <property type="entry name" value="PROTEIN-LYSINE METHYLTRANSFERASE C42C1.13"/>
    <property type="match status" value="1"/>
</dbReference>
<proteinExistence type="predicted"/>
<evidence type="ECO:0000313" key="1">
    <source>
        <dbReference type="EMBL" id="GMR47946.1"/>
    </source>
</evidence>
<dbReference type="AlphaFoldDB" id="A0AAN5CNV6"/>
<evidence type="ECO:0000313" key="2">
    <source>
        <dbReference type="Proteomes" id="UP001328107"/>
    </source>
</evidence>
<dbReference type="EMBL" id="BTRK01000004">
    <property type="protein sequence ID" value="GMR47946.1"/>
    <property type="molecule type" value="Genomic_DNA"/>
</dbReference>
<comment type="caution">
    <text evidence="1">The sequence shown here is derived from an EMBL/GenBank/DDBJ whole genome shotgun (WGS) entry which is preliminary data.</text>
</comment>
<accession>A0AAN5CNV6</accession>